<dbReference type="RefSeq" id="WP_046444072.1">
    <property type="nucleotide sequence ID" value="NZ_LAYJ01000112.1"/>
</dbReference>
<gene>
    <name evidence="11" type="ORF">CHK_2255</name>
</gene>
<feature type="domain" description="ABC transporter" evidence="10">
    <location>
        <begin position="252"/>
        <end position="492"/>
    </location>
</feature>
<dbReference type="AlphaFoldDB" id="A0A0M2NID1"/>
<comment type="caution">
    <text evidence="11">The sequence shown here is derived from an EMBL/GenBank/DDBJ whole genome shotgun (WGS) entry which is preliminary data.</text>
</comment>
<reference evidence="11 12" key="1">
    <citation type="submission" date="2015-04" db="EMBL/GenBank/DDBJ databases">
        <title>Draft genome sequence of bacteremic isolate Catabacter hongkongensis type strain HKU16T.</title>
        <authorList>
            <person name="Lau S.K."/>
            <person name="Teng J.L."/>
            <person name="Huang Y."/>
            <person name="Curreem S.O."/>
            <person name="Tsui S.K."/>
            <person name="Woo P.C."/>
        </authorList>
    </citation>
    <scope>NUCLEOTIDE SEQUENCE [LARGE SCALE GENOMIC DNA]</scope>
    <source>
        <strain evidence="11 12">HKU16</strain>
    </source>
</reference>
<evidence type="ECO:0000256" key="8">
    <source>
        <dbReference type="ARBA" id="ARBA00022967"/>
    </source>
</evidence>
<keyword evidence="8" id="KW-1278">Translocase</keyword>
<organism evidence="11 12">
    <name type="scientific">Christensenella hongkongensis</name>
    <dbReference type="NCBI Taxonomy" id="270498"/>
    <lineage>
        <taxon>Bacteria</taxon>
        <taxon>Bacillati</taxon>
        <taxon>Bacillota</taxon>
        <taxon>Clostridia</taxon>
        <taxon>Christensenellales</taxon>
        <taxon>Christensenellaceae</taxon>
        <taxon>Christensenella</taxon>
    </lineage>
</organism>
<evidence type="ECO:0000313" key="11">
    <source>
        <dbReference type="EMBL" id="KKI50192.1"/>
    </source>
</evidence>
<dbReference type="Gene3D" id="3.40.50.300">
    <property type="entry name" value="P-loop containing nucleotide triphosphate hydrolases"/>
    <property type="match status" value="2"/>
</dbReference>
<dbReference type="PANTHER" id="PTHR43790">
    <property type="entry name" value="CARBOHYDRATE TRANSPORT ATP-BINDING PROTEIN MG119-RELATED"/>
    <property type="match status" value="1"/>
</dbReference>
<name>A0A0M2NID1_9FIRM</name>
<dbReference type="Proteomes" id="UP000034076">
    <property type="component" value="Unassembled WGS sequence"/>
</dbReference>
<dbReference type="PANTHER" id="PTHR43790:SF3">
    <property type="entry name" value="D-ALLOSE IMPORT ATP-BINDING PROTEIN ALSA-RELATED"/>
    <property type="match status" value="1"/>
</dbReference>
<keyword evidence="3" id="KW-1003">Cell membrane</keyword>
<keyword evidence="5" id="KW-0677">Repeat</keyword>
<dbReference type="InterPro" id="IPR003439">
    <property type="entry name" value="ABC_transporter-like_ATP-bd"/>
</dbReference>
<dbReference type="GO" id="GO:0005524">
    <property type="term" value="F:ATP binding"/>
    <property type="evidence" value="ECO:0007669"/>
    <property type="project" value="UniProtKB-KW"/>
</dbReference>
<keyword evidence="4" id="KW-0762">Sugar transport</keyword>
<keyword evidence="6" id="KW-0547">Nucleotide-binding</keyword>
<comment type="subcellular location">
    <subcellularLocation>
        <location evidence="1">Cell membrane</location>
        <topology evidence="1">Peripheral membrane protein</topology>
    </subcellularLocation>
</comment>
<keyword evidence="12" id="KW-1185">Reference proteome</keyword>
<dbReference type="SMART" id="SM00382">
    <property type="entry name" value="AAA"/>
    <property type="match status" value="2"/>
</dbReference>
<dbReference type="GO" id="GO:0016887">
    <property type="term" value="F:ATP hydrolysis activity"/>
    <property type="evidence" value="ECO:0007669"/>
    <property type="project" value="InterPro"/>
</dbReference>
<protein>
    <submittedName>
        <fullName evidence="11">Ribose ABC transport system, ATP-binding protein RbsA</fullName>
    </submittedName>
</protein>
<evidence type="ECO:0000256" key="5">
    <source>
        <dbReference type="ARBA" id="ARBA00022737"/>
    </source>
</evidence>
<dbReference type="PROSITE" id="PS50893">
    <property type="entry name" value="ABC_TRANSPORTER_2"/>
    <property type="match status" value="2"/>
</dbReference>
<accession>A0A0M2NID1</accession>
<dbReference type="InterPro" id="IPR050107">
    <property type="entry name" value="ABC_carbohydrate_import_ATPase"/>
</dbReference>
<dbReference type="EMBL" id="LAYJ01000112">
    <property type="protein sequence ID" value="KKI50192.1"/>
    <property type="molecule type" value="Genomic_DNA"/>
</dbReference>
<dbReference type="SUPFAM" id="SSF52540">
    <property type="entry name" value="P-loop containing nucleoside triphosphate hydrolases"/>
    <property type="match status" value="2"/>
</dbReference>
<sequence length="495" mass="54346">MADQYVLKMNHISKRFGGTYALKDVSMKFEKGKVNVIMGENGAGKSTLMRILAGAITKDEGTIELDGKELNVTGPSDAIKAGISMIYQELNLVPYMSVAENVFVGRELGDKGFVNKRQQERVSNELLRNIGVEIDSSILIKDLTIAKQQMVEIAKSTLSDSKVLIMDEPTSSLTEPEVEQLFACIRGLVQKGVTIIYISHRMEEIFEIGDNITVLRDGTYVGQWPIEKLDTQTVIEHMVGRTITEMFPKEDVELGDVVLEVKDLCKKGQFENLNFKLRKGEILGFSGLVGAGRTEMANVLFGKERPDSGEIILNGKSISIKSPSDALDRHMGYVPEDRKQYGLNLAGSIKDNIAVTQWDSISKMGFVNKKEENELGAAMVEKLGIKIGSPNHPASSLSGGNQQKIVLAKWVSHDLDILILDEPTRGVDVGAKAEIHKIVVEFAKKGVGIILISSELPEVMGMSDRIIVMHEGKITGVVSREEATQPLIMSYAHGA</sequence>
<proteinExistence type="predicted"/>
<evidence type="ECO:0000256" key="7">
    <source>
        <dbReference type="ARBA" id="ARBA00022840"/>
    </source>
</evidence>
<evidence type="ECO:0000256" key="1">
    <source>
        <dbReference type="ARBA" id="ARBA00004202"/>
    </source>
</evidence>
<dbReference type="InterPro" id="IPR027417">
    <property type="entry name" value="P-loop_NTPase"/>
</dbReference>
<dbReference type="STRING" id="270498.CHK_2255"/>
<evidence type="ECO:0000313" key="12">
    <source>
        <dbReference type="Proteomes" id="UP000034076"/>
    </source>
</evidence>
<evidence type="ECO:0000256" key="9">
    <source>
        <dbReference type="ARBA" id="ARBA00023136"/>
    </source>
</evidence>
<dbReference type="PROSITE" id="PS00211">
    <property type="entry name" value="ABC_TRANSPORTER_1"/>
    <property type="match status" value="1"/>
</dbReference>
<dbReference type="Pfam" id="PF00005">
    <property type="entry name" value="ABC_tran"/>
    <property type="match status" value="2"/>
</dbReference>
<keyword evidence="2" id="KW-0813">Transport</keyword>
<evidence type="ECO:0000256" key="6">
    <source>
        <dbReference type="ARBA" id="ARBA00022741"/>
    </source>
</evidence>
<feature type="domain" description="ABC transporter" evidence="10">
    <location>
        <begin position="7"/>
        <end position="242"/>
    </location>
</feature>
<evidence type="ECO:0000256" key="3">
    <source>
        <dbReference type="ARBA" id="ARBA00022475"/>
    </source>
</evidence>
<dbReference type="CDD" id="cd03215">
    <property type="entry name" value="ABC_Carb_Monos_II"/>
    <property type="match status" value="1"/>
</dbReference>
<dbReference type="GO" id="GO:0005886">
    <property type="term" value="C:plasma membrane"/>
    <property type="evidence" value="ECO:0007669"/>
    <property type="project" value="UniProtKB-SubCell"/>
</dbReference>
<dbReference type="CDD" id="cd03216">
    <property type="entry name" value="ABC_Carb_Monos_I"/>
    <property type="match status" value="1"/>
</dbReference>
<dbReference type="PATRIC" id="fig|270498.16.peg.2006"/>
<keyword evidence="7 11" id="KW-0067">ATP-binding</keyword>
<dbReference type="InterPro" id="IPR003593">
    <property type="entry name" value="AAA+_ATPase"/>
</dbReference>
<dbReference type="FunFam" id="3.40.50.300:FF:000127">
    <property type="entry name" value="Ribose import ATP-binding protein RbsA"/>
    <property type="match status" value="1"/>
</dbReference>
<evidence type="ECO:0000256" key="2">
    <source>
        <dbReference type="ARBA" id="ARBA00022448"/>
    </source>
</evidence>
<evidence type="ECO:0000259" key="10">
    <source>
        <dbReference type="PROSITE" id="PS50893"/>
    </source>
</evidence>
<keyword evidence="9" id="KW-0472">Membrane</keyword>
<dbReference type="InterPro" id="IPR017871">
    <property type="entry name" value="ABC_transporter-like_CS"/>
</dbReference>
<evidence type="ECO:0000256" key="4">
    <source>
        <dbReference type="ARBA" id="ARBA00022597"/>
    </source>
</evidence>